<feature type="transmembrane region" description="Helical" evidence="6">
    <location>
        <begin position="245"/>
        <end position="269"/>
    </location>
</feature>
<dbReference type="InterPro" id="IPR008250">
    <property type="entry name" value="ATPase_P-typ_transduc_dom_A_sf"/>
</dbReference>
<gene>
    <name evidence="8" type="ORF">J2S15_000880</name>
</gene>
<comment type="subcellular location">
    <subcellularLocation>
        <location evidence="1">Membrane</location>
        <topology evidence="1">Multi-pass membrane protein</topology>
    </subcellularLocation>
</comment>
<dbReference type="PROSITE" id="PS00154">
    <property type="entry name" value="ATPASE_E1_E2"/>
    <property type="match status" value="1"/>
</dbReference>
<evidence type="ECO:0000256" key="6">
    <source>
        <dbReference type="SAM" id="Phobius"/>
    </source>
</evidence>
<dbReference type="RefSeq" id="WP_307405813.1">
    <property type="nucleotide sequence ID" value="NZ_JAUSUR010000001.1"/>
</dbReference>
<evidence type="ECO:0000256" key="4">
    <source>
        <dbReference type="ARBA" id="ARBA00022989"/>
    </source>
</evidence>
<feature type="transmembrane region" description="Helical" evidence="6">
    <location>
        <begin position="704"/>
        <end position="723"/>
    </location>
</feature>
<dbReference type="InterPro" id="IPR044492">
    <property type="entry name" value="P_typ_ATPase_HD_dom"/>
</dbReference>
<keyword evidence="4 6" id="KW-1133">Transmembrane helix</keyword>
<evidence type="ECO:0000259" key="7">
    <source>
        <dbReference type="Pfam" id="PF00122"/>
    </source>
</evidence>
<keyword evidence="5 6" id="KW-0472">Membrane</keyword>
<keyword evidence="9" id="KW-1185">Reference proteome</keyword>
<dbReference type="Gene3D" id="2.70.150.10">
    <property type="entry name" value="Calcium-transporting ATPase, cytoplasmic transduction domain A"/>
    <property type="match status" value="1"/>
</dbReference>
<feature type="transmembrane region" description="Helical" evidence="6">
    <location>
        <begin position="675"/>
        <end position="692"/>
    </location>
</feature>
<keyword evidence="2 6" id="KW-0812">Transmembrane</keyword>
<dbReference type="Proteomes" id="UP001230220">
    <property type="component" value="Unassembled WGS sequence"/>
</dbReference>
<dbReference type="Gene3D" id="3.40.50.1000">
    <property type="entry name" value="HAD superfamily/HAD-like"/>
    <property type="match status" value="1"/>
</dbReference>
<dbReference type="InterPro" id="IPR059000">
    <property type="entry name" value="ATPase_P-type_domA"/>
</dbReference>
<feature type="transmembrane region" description="Helical" evidence="6">
    <location>
        <begin position="220"/>
        <end position="239"/>
    </location>
</feature>
<evidence type="ECO:0000256" key="2">
    <source>
        <dbReference type="ARBA" id="ARBA00022692"/>
    </source>
</evidence>
<keyword evidence="8" id="KW-0378">Hydrolase</keyword>
<evidence type="ECO:0000256" key="3">
    <source>
        <dbReference type="ARBA" id="ARBA00022967"/>
    </source>
</evidence>
<dbReference type="SFLD" id="SFLDF00027">
    <property type="entry name" value="p-type_atpase"/>
    <property type="match status" value="1"/>
</dbReference>
<evidence type="ECO:0000256" key="5">
    <source>
        <dbReference type="ARBA" id="ARBA00023136"/>
    </source>
</evidence>
<dbReference type="SUPFAM" id="SSF81665">
    <property type="entry name" value="Calcium ATPase, transmembrane domain M"/>
    <property type="match status" value="1"/>
</dbReference>
<evidence type="ECO:0000313" key="8">
    <source>
        <dbReference type="EMBL" id="MDQ0360149.1"/>
    </source>
</evidence>
<protein>
    <submittedName>
        <fullName evidence="8">Cation-transporting ATPase E</fullName>
        <ecNumber evidence="8">3.6.3.-</ecNumber>
    </submittedName>
</protein>
<feature type="transmembrane region" description="Helical" evidence="6">
    <location>
        <begin position="643"/>
        <end position="663"/>
    </location>
</feature>
<dbReference type="Pfam" id="PF00122">
    <property type="entry name" value="E1-E2_ATPase"/>
    <property type="match status" value="1"/>
</dbReference>
<evidence type="ECO:0000256" key="1">
    <source>
        <dbReference type="ARBA" id="ARBA00004141"/>
    </source>
</evidence>
<name>A0ABU0DZT1_9FIRM</name>
<dbReference type="InterPro" id="IPR023299">
    <property type="entry name" value="ATPase_P-typ_cyto_dom_N"/>
</dbReference>
<dbReference type="Gene3D" id="3.40.1110.10">
    <property type="entry name" value="Calcium-transporting ATPase, cytoplasmic domain N"/>
    <property type="match status" value="1"/>
</dbReference>
<dbReference type="InterPro" id="IPR001757">
    <property type="entry name" value="P_typ_ATPase"/>
</dbReference>
<dbReference type="SUPFAM" id="SSF81653">
    <property type="entry name" value="Calcium ATPase, transduction domain A"/>
    <property type="match status" value="1"/>
</dbReference>
<dbReference type="SUPFAM" id="SSF56784">
    <property type="entry name" value="HAD-like"/>
    <property type="match status" value="1"/>
</dbReference>
<feature type="transmembrane region" description="Helical" evidence="6">
    <location>
        <begin position="71"/>
        <end position="89"/>
    </location>
</feature>
<dbReference type="EC" id="3.6.3.-" evidence="8"/>
<feature type="domain" description="P-type ATPase A" evidence="7">
    <location>
        <begin position="102"/>
        <end position="200"/>
    </location>
</feature>
<sequence length="768" mass="85344">MDLRTEDVNYKKGLSTWQVQQRINDGLVNTPPDKVSKSNWDIVKDNVFTLFNFLNAMIGVALFLVGAYSNMVYLVIILINVLIGITQEIHAKNLVEKLTLIAADKAKVIRDSKEVEIAVEEIVQGDIMLLSMGDQISADATVVYNEMEVNESLLTGESDVIVKKVGDILYSGSYVVGGKAYAQVDKVGDQSFSSQLINEVKQYKRLHSELIDAIAKISRFTSFVIVPIGIILFVQAYFIRDTSMYLSIVNTAAALLGMLPKGLVLLIGISSATGVIKLSKKDVLVQDMHCMERFAHVDVLCLDKTGTITEGNMKVVDVKKFVDVDLDLIMANYVASADDNNATYTAMRQYFDKQTEEYIVNEKVPFSSERKWGSITFEEVGKISVGAPEKMELKTIPPTEVTVAQKEGYRVLLVTQDQLPIGMILLDDPIRANAQEAFAYFAKEGIDVRVISGDNPFTVANVAKRAGLVNYKAFVDLSKITDEDDLRGLAHTHKVFGRVSPKQKKILVNELQKEHTVAMTGDGVNDVLALREADCSIAMAEGNAASKQVAQLVLLDNDFSRLPIVLSEGRRIINNITKVSSIFFIKTIYSFILSILCILANISFPFIPMQITFIDLIIEGYPSFFMSFEPNDGKVEGSYLKKALSSALPFAIVIIINFVGLYLFQSDLNLSSDDLLSMMYLVLGYVSVMAVFKACQPFNPLRIFLFVSVAIGFSLGVFLFSHFLDASFVRVPLLLVLLVISACVLLIVHKRKWNERYQKSDIAVHQKN</sequence>
<dbReference type="GO" id="GO:0016787">
    <property type="term" value="F:hydrolase activity"/>
    <property type="evidence" value="ECO:0007669"/>
    <property type="project" value="UniProtKB-KW"/>
</dbReference>
<feature type="transmembrane region" description="Helical" evidence="6">
    <location>
        <begin position="729"/>
        <end position="748"/>
    </location>
</feature>
<proteinExistence type="predicted"/>
<dbReference type="SFLD" id="SFLDS00003">
    <property type="entry name" value="Haloacid_Dehalogenase"/>
    <property type="match status" value="1"/>
</dbReference>
<keyword evidence="3" id="KW-1278">Translocase</keyword>
<comment type="caution">
    <text evidence="8">The sequence shown here is derived from an EMBL/GenBank/DDBJ whole genome shotgun (WGS) entry which is preliminary data.</text>
</comment>
<dbReference type="PANTHER" id="PTHR42861">
    <property type="entry name" value="CALCIUM-TRANSPORTING ATPASE"/>
    <property type="match status" value="1"/>
</dbReference>
<feature type="transmembrane region" description="Helical" evidence="6">
    <location>
        <begin position="613"/>
        <end position="631"/>
    </location>
</feature>
<dbReference type="SFLD" id="SFLDG00002">
    <property type="entry name" value="C1.7:_P-type_atpase_like"/>
    <property type="match status" value="1"/>
</dbReference>
<accession>A0ABU0DZT1</accession>
<dbReference type="PRINTS" id="PR00119">
    <property type="entry name" value="CATATPASE"/>
</dbReference>
<organism evidence="8 9">
    <name type="scientific">Breznakia pachnodae</name>
    <dbReference type="NCBI Taxonomy" id="265178"/>
    <lineage>
        <taxon>Bacteria</taxon>
        <taxon>Bacillati</taxon>
        <taxon>Bacillota</taxon>
        <taxon>Erysipelotrichia</taxon>
        <taxon>Erysipelotrichales</taxon>
        <taxon>Erysipelotrichaceae</taxon>
        <taxon>Breznakia</taxon>
    </lineage>
</organism>
<dbReference type="Pfam" id="PF00702">
    <property type="entry name" value="Hydrolase"/>
    <property type="match status" value="1"/>
</dbReference>
<dbReference type="InterPro" id="IPR023214">
    <property type="entry name" value="HAD_sf"/>
</dbReference>
<dbReference type="EMBL" id="JAUSUR010000001">
    <property type="protein sequence ID" value="MDQ0360149.1"/>
    <property type="molecule type" value="Genomic_DNA"/>
</dbReference>
<dbReference type="InterPro" id="IPR036412">
    <property type="entry name" value="HAD-like_sf"/>
</dbReference>
<reference evidence="8 9" key="1">
    <citation type="submission" date="2023-07" db="EMBL/GenBank/DDBJ databases">
        <title>Genomic Encyclopedia of Type Strains, Phase IV (KMG-IV): sequencing the most valuable type-strain genomes for metagenomic binning, comparative biology and taxonomic classification.</title>
        <authorList>
            <person name="Goeker M."/>
        </authorList>
    </citation>
    <scope>NUCLEOTIDE SEQUENCE [LARGE SCALE GENOMIC DNA]</scope>
    <source>
        <strain evidence="8 9">DSM 16784</strain>
    </source>
</reference>
<dbReference type="Gene3D" id="1.20.1110.10">
    <property type="entry name" value="Calcium-transporting ATPase, transmembrane domain"/>
    <property type="match status" value="1"/>
</dbReference>
<evidence type="ECO:0000313" key="9">
    <source>
        <dbReference type="Proteomes" id="UP001230220"/>
    </source>
</evidence>
<dbReference type="InterPro" id="IPR018303">
    <property type="entry name" value="ATPase_P-typ_P_site"/>
</dbReference>
<feature type="transmembrane region" description="Helical" evidence="6">
    <location>
        <begin position="588"/>
        <end position="607"/>
    </location>
</feature>
<dbReference type="NCBIfam" id="TIGR01494">
    <property type="entry name" value="ATPase_P-type"/>
    <property type="match status" value="2"/>
</dbReference>
<dbReference type="InterPro" id="IPR023298">
    <property type="entry name" value="ATPase_P-typ_TM_dom_sf"/>
</dbReference>